<reference evidence="2 3" key="1">
    <citation type="submission" date="2019-12" db="EMBL/GenBank/DDBJ databases">
        <authorList>
            <person name="Li J."/>
        </authorList>
    </citation>
    <scope>NUCLEOTIDE SEQUENCE [LARGE SCALE GENOMIC DNA]</scope>
    <source>
        <strain evidence="2 3">HL2-2</strain>
    </source>
</reference>
<keyword evidence="3" id="KW-1185">Reference proteome</keyword>
<dbReference type="EMBL" id="WOWS01000002">
    <property type="protein sequence ID" value="MUU78415.1"/>
    <property type="molecule type" value="Genomic_DNA"/>
</dbReference>
<dbReference type="RefSeq" id="WP_157363300.1">
    <property type="nucleotide sequence ID" value="NZ_WOWS01000002.1"/>
</dbReference>
<dbReference type="Proteomes" id="UP000478208">
    <property type="component" value="Unassembled WGS sequence"/>
</dbReference>
<accession>A0A6L6U7Z1</accession>
<protein>
    <submittedName>
        <fullName evidence="2">Uncharacterized protein</fullName>
    </submittedName>
</protein>
<comment type="caution">
    <text evidence="2">The sequence shown here is derived from an EMBL/GenBank/DDBJ whole genome shotgun (WGS) entry which is preliminary data.</text>
</comment>
<dbReference type="PROSITE" id="PS51257">
    <property type="entry name" value="PROKAR_LIPOPROTEIN"/>
    <property type="match status" value="1"/>
</dbReference>
<organism evidence="2 3">
    <name type="scientific">Winogradskyella endarachnes</name>
    <dbReference type="NCBI Taxonomy" id="2681965"/>
    <lineage>
        <taxon>Bacteria</taxon>
        <taxon>Pseudomonadati</taxon>
        <taxon>Bacteroidota</taxon>
        <taxon>Flavobacteriia</taxon>
        <taxon>Flavobacteriales</taxon>
        <taxon>Flavobacteriaceae</taxon>
        <taxon>Winogradskyella</taxon>
    </lineage>
</organism>
<dbReference type="AlphaFoldDB" id="A0A6L6U7Z1"/>
<sequence length="75" mass="8465">MKSLLKGLIVLSILLSYSCRETKEEEKGITEDKTEVVDETVIATEAVEDDLDEAEEYINETEKELEDALSDLDNI</sequence>
<proteinExistence type="predicted"/>
<feature type="coiled-coil region" evidence="1">
    <location>
        <begin position="44"/>
        <end position="71"/>
    </location>
</feature>
<gene>
    <name evidence="2" type="ORF">GN138_08170</name>
</gene>
<name>A0A6L6U7Z1_9FLAO</name>
<evidence type="ECO:0000313" key="2">
    <source>
        <dbReference type="EMBL" id="MUU78415.1"/>
    </source>
</evidence>
<evidence type="ECO:0000313" key="3">
    <source>
        <dbReference type="Proteomes" id="UP000478208"/>
    </source>
</evidence>
<keyword evidence="1" id="KW-0175">Coiled coil</keyword>
<evidence type="ECO:0000256" key="1">
    <source>
        <dbReference type="SAM" id="Coils"/>
    </source>
</evidence>